<gene>
    <name evidence="1" type="ORF">MATL_G00084880</name>
</gene>
<evidence type="ECO:0000313" key="1">
    <source>
        <dbReference type="EMBL" id="KAG7476623.1"/>
    </source>
</evidence>
<comment type="caution">
    <text evidence="1">The sequence shown here is derived from an EMBL/GenBank/DDBJ whole genome shotgun (WGS) entry which is preliminary data.</text>
</comment>
<protein>
    <submittedName>
        <fullName evidence="1">Uncharacterized protein</fullName>
    </submittedName>
</protein>
<proteinExistence type="predicted"/>
<evidence type="ECO:0000313" key="2">
    <source>
        <dbReference type="Proteomes" id="UP001046870"/>
    </source>
</evidence>
<organism evidence="1 2">
    <name type="scientific">Megalops atlanticus</name>
    <name type="common">Tarpon</name>
    <name type="synonym">Clupea gigantea</name>
    <dbReference type="NCBI Taxonomy" id="7932"/>
    <lineage>
        <taxon>Eukaryota</taxon>
        <taxon>Metazoa</taxon>
        <taxon>Chordata</taxon>
        <taxon>Craniata</taxon>
        <taxon>Vertebrata</taxon>
        <taxon>Euteleostomi</taxon>
        <taxon>Actinopterygii</taxon>
        <taxon>Neopterygii</taxon>
        <taxon>Teleostei</taxon>
        <taxon>Elopiformes</taxon>
        <taxon>Megalopidae</taxon>
        <taxon>Megalops</taxon>
    </lineage>
</organism>
<dbReference type="AlphaFoldDB" id="A0A9D3Q3I6"/>
<dbReference type="EMBL" id="JAFDVH010000006">
    <property type="protein sequence ID" value="KAG7476623.1"/>
    <property type="molecule type" value="Genomic_DNA"/>
</dbReference>
<keyword evidence="2" id="KW-1185">Reference proteome</keyword>
<name>A0A9D3Q3I6_MEGAT</name>
<reference evidence="1" key="1">
    <citation type="submission" date="2021-01" db="EMBL/GenBank/DDBJ databases">
        <authorList>
            <person name="Zahm M."/>
            <person name="Roques C."/>
            <person name="Cabau C."/>
            <person name="Klopp C."/>
            <person name="Donnadieu C."/>
            <person name="Jouanno E."/>
            <person name="Lampietro C."/>
            <person name="Louis A."/>
            <person name="Herpin A."/>
            <person name="Echchiki A."/>
            <person name="Berthelot C."/>
            <person name="Parey E."/>
            <person name="Roest-Crollius H."/>
            <person name="Braasch I."/>
            <person name="Postlethwait J."/>
            <person name="Bobe J."/>
            <person name="Montfort J."/>
            <person name="Bouchez O."/>
            <person name="Begum T."/>
            <person name="Mejri S."/>
            <person name="Adams A."/>
            <person name="Chen W.-J."/>
            <person name="Guiguen Y."/>
        </authorList>
    </citation>
    <scope>NUCLEOTIDE SEQUENCE</scope>
    <source>
        <strain evidence="1">YG-15Mar2019-1</strain>
        <tissue evidence="1">Brain</tissue>
    </source>
</reference>
<dbReference type="Proteomes" id="UP001046870">
    <property type="component" value="Chromosome 6"/>
</dbReference>
<sequence length="86" mass="9619">MKCPLPCLNICLSTSPDCPRQYAALKIVYRGLGAMWESPPYGMGAREEAWINTRGIHCHIQTFQKPPLMPRPGRAEAALHHTTDES</sequence>
<accession>A0A9D3Q3I6</accession>